<reference evidence="2" key="1">
    <citation type="submission" date="2015-11" db="EMBL/GenBank/DDBJ databases">
        <title>De novo transcriptome assembly of four potential Pierce s Disease insect vectors from Arizona vineyards.</title>
        <authorList>
            <person name="Tassone E.E."/>
        </authorList>
    </citation>
    <scope>NUCLEOTIDE SEQUENCE</scope>
</reference>
<feature type="compositionally biased region" description="Acidic residues" evidence="1">
    <location>
        <begin position="101"/>
        <end position="136"/>
    </location>
</feature>
<feature type="compositionally biased region" description="Basic and acidic residues" evidence="1">
    <location>
        <begin position="53"/>
        <end position="68"/>
    </location>
</feature>
<proteinExistence type="predicted"/>
<sequence>TPPIWFIDSDNQTVAETIALLGQTSGSDNQLIFQVSLLIRELCRIFQVPLPAEIDKLNEPHSDTKKSDPVTLMDQDLTTCAVGGDVSSSGSNDENRITSDFESDDDDLPSDDDKEDENDGNDNELSNDIDYDIQVG</sequence>
<evidence type="ECO:0000256" key="1">
    <source>
        <dbReference type="SAM" id="MobiDB-lite"/>
    </source>
</evidence>
<dbReference type="AlphaFoldDB" id="A0A1B6FDL4"/>
<evidence type="ECO:0000313" key="2">
    <source>
        <dbReference type="EMBL" id="JAS48204.1"/>
    </source>
</evidence>
<feature type="compositionally biased region" description="Low complexity" evidence="1">
    <location>
        <begin position="82"/>
        <end position="91"/>
    </location>
</feature>
<name>A0A1B6FDL4_9HEMI</name>
<accession>A0A1B6FDL4</accession>
<protein>
    <submittedName>
        <fullName evidence="2">Uncharacterized protein</fullName>
    </submittedName>
</protein>
<feature type="region of interest" description="Disordered" evidence="1">
    <location>
        <begin position="53"/>
        <end position="136"/>
    </location>
</feature>
<organism evidence="2">
    <name type="scientific">Cuerna arida</name>
    <dbReference type="NCBI Taxonomy" id="1464854"/>
    <lineage>
        <taxon>Eukaryota</taxon>
        <taxon>Metazoa</taxon>
        <taxon>Ecdysozoa</taxon>
        <taxon>Arthropoda</taxon>
        <taxon>Hexapoda</taxon>
        <taxon>Insecta</taxon>
        <taxon>Pterygota</taxon>
        <taxon>Neoptera</taxon>
        <taxon>Paraneoptera</taxon>
        <taxon>Hemiptera</taxon>
        <taxon>Auchenorrhyncha</taxon>
        <taxon>Membracoidea</taxon>
        <taxon>Cicadellidae</taxon>
        <taxon>Cicadellinae</taxon>
        <taxon>Proconiini</taxon>
        <taxon>Cuerna</taxon>
    </lineage>
</organism>
<dbReference type="EMBL" id="GECZ01021565">
    <property type="protein sequence ID" value="JAS48204.1"/>
    <property type="molecule type" value="Transcribed_RNA"/>
</dbReference>
<gene>
    <name evidence="2" type="ORF">g.3415</name>
</gene>
<feature type="non-terminal residue" evidence="2">
    <location>
        <position position="1"/>
    </location>
</feature>
<feature type="non-terminal residue" evidence="2">
    <location>
        <position position="136"/>
    </location>
</feature>